<dbReference type="InterPro" id="IPR013783">
    <property type="entry name" value="Ig-like_fold"/>
</dbReference>
<dbReference type="Gene3D" id="3.60.21.10">
    <property type="match status" value="1"/>
</dbReference>
<dbReference type="Pfam" id="PF00149">
    <property type="entry name" value="Metallophos"/>
    <property type="match status" value="1"/>
</dbReference>
<sequence length="820" mass="89050">MDLVSQRRSRNASAFLLAAVVTVASMVGLAPTSQAASESKTLLTPDTTWTYLDDGTEPSDGTAWATTDFNPGSNWKTDAGKFGAKRGKLAPLSSEHTPTVLLNQYLPGGNENIPGFFFRTEVDLTADQAQSTALSGVLSYDDSITVYVNGKRIAGADDEDIKAWNSYGGSNKSAPQTFNLADAAIEGSPFVEGKNVIGVEVHNGRPTSSDIWFAVDKDVVLGSTTQAPTIKELSMQIGSDQHDRIFTWVSDETEQERLQLALAPAKDDDPFPTELIADEPASTSTIDKEQFSDYVFHRSDVKGLKPNTKYVYRAGSERGWSKTYSFTTDSMDPTKDFTFLMVGDPQIGASGRFTKDPNIHGDWWVKTMERAQKAYPNSSMLLSLGDQINGFDDYDVLGTQYENFYRPDILRTQPLVTTIGNHDISPIYENFFGRPNVDKQYGAGNPEQANGDYWFKFNGILFVNINSNDLNYDGANGHIEYLRKIDAEHGKDPDVRWKFVIQHHNMFSNASHSRDKNIREWRKMIPVVSELGFAGVLNGHDHVYTRAHLIDPKVNPVDADRTDDKALSEYHPQDGEGFYLTANSGSGSKFYDEKPTDWDDVYKYVSVHAQTMTPNYTAVKVSNDKITFSTFAQAVRSDGPVEKVDEVTLYQVDKTAPTFKGVEDTEVEQGASFDPMAGVSVADDLDGDIDAANIKVDGDVDTTQLGDYEVTYEVTDKAGNTAKAVRKVTVVEKKETPSPTPAPSESESATPSPSESATPAPSESATASPAPSESESASPSPSGSASTPSAAPATVSSSVVVSGGSAGQGYRPAALPKTGV</sequence>
<dbReference type="EMBL" id="CP115668">
    <property type="protein sequence ID" value="WCC79694.1"/>
    <property type="molecule type" value="Genomic_DNA"/>
</dbReference>
<feature type="region of interest" description="Disordered" evidence="2">
    <location>
        <begin position="729"/>
        <end position="820"/>
    </location>
</feature>
<feature type="signal peptide" evidence="3">
    <location>
        <begin position="1"/>
        <end position="35"/>
    </location>
</feature>
<dbReference type="RefSeq" id="WP_271417884.1">
    <property type="nucleotide sequence ID" value="NZ_CP115668.1"/>
</dbReference>
<dbReference type="InterPro" id="IPR008963">
    <property type="entry name" value="Purple_acid_Pase-like_N"/>
</dbReference>
<evidence type="ECO:0000259" key="4">
    <source>
        <dbReference type="Pfam" id="PF00149"/>
    </source>
</evidence>
<proteinExistence type="predicted"/>
<feature type="chain" id="PRO_5045426389" evidence="3">
    <location>
        <begin position="36"/>
        <end position="820"/>
    </location>
</feature>
<evidence type="ECO:0000313" key="7">
    <source>
        <dbReference type="EMBL" id="WCC79694.1"/>
    </source>
</evidence>
<feature type="domain" description="Calcineurin-like phosphoesterase" evidence="4">
    <location>
        <begin position="367"/>
        <end position="544"/>
    </location>
</feature>
<dbReference type="InterPro" id="IPR039331">
    <property type="entry name" value="PAPs-like"/>
</dbReference>
<feature type="domain" description="Pesticidal crystal protein Cry22Aa Ig-like" evidence="5">
    <location>
        <begin position="658"/>
        <end position="730"/>
    </location>
</feature>
<evidence type="ECO:0000256" key="1">
    <source>
        <dbReference type="ARBA" id="ARBA00022729"/>
    </source>
</evidence>
<dbReference type="PANTHER" id="PTHR22953:SF153">
    <property type="entry name" value="PURPLE ACID PHOSPHATASE"/>
    <property type="match status" value="1"/>
</dbReference>
<evidence type="ECO:0000256" key="2">
    <source>
        <dbReference type="SAM" id="MobiDB-lite"/>
    </source>
</evidence>
<dbReference type="InterPro" id="IPR004843">
    <property type="entry name" value="Calcineurin-like_PHP"/>
</dbReference>
<dbReference type="Proteomes" id="UP001212097">
    <property type="component" value="Chromosome"/>
</dbReference>
<evidence type="ECO:0000313" key="8">
    <source>
        <dbReference type="Proteomes" id="UP001212097"/>
    </source>
</evidence>
<dbReference type="SUPFAM" id="SSF56300">
    <property type="entry name" value="Metallo-dependent phosphatases"/>
    <property type="match status" value="1"/>
</dbReference>
<dbReference type="InterPro" id="IPR015914">
    <property type="entry name" value="PAPs_N"/>
</dbReference>
<dbReference type="InterPro" id="IPR032179">
    <property type="entry name" value="Cry22Aa_Ig-like"/>
</dbReference>
<protein>
    <submittedName>
        <fullName evidence="7">DUF5011 domain-containing protein</fullName>
    </submittedName>
</protein>
<organism evidence="7 8">
    <name type="scientific">Cutibacterium equinum</name>
    <dbReference type="NCBI Taxonomy" id="3016342"/>
    <lineage>
        <taxon>Bacteria</taxon>
        <taxon>Bacillati</taxon>
        <taxon>Actinomycetota</taxon>
        <taxon>Actinomycetes</taxon>
        <taxon>Propionibacteriales</taxon>
        <taxon>Propionibacteriaceae</taxon>
        <taxon>Cutibacterium</taxon>
    </lineage>
</organism>
<dbReference type="Pfam" id="PF16656">
    <property type="entry name" value="Pur_ac_phosph_N"/>
    <property type="match status" value="1"/>
</dbReference>
<dbReference type="InterPro" id="IPR029052">
    <property type="entry name" value="Metallo-depent_PP-like"/>
</dbReference>
<name>A0ABY7QZ04_9ACTN</name>
<dbReference type="Gene3D" id="2.60.120.260">
    <property type="entry name" value="Galactose-binding domain-like"/>
    <property type="match status" value="1"/>
</dbReference>
<dbReference type="SUPFAM" id="SSF49363">
    <property type="entry name" value="Purple acid phosphatase, N-terminal domain"/>
    <property type="match status" value="1"/>
</dbReference>
<dbReference type="Pfam" id="PF16403">
    <property type="entry name" value="Bact_surface_Ig-like"/>
    <property type="match status" value="1"/>
</dbReference>
<feature type="domain" description="Purple acid phosphatase N-terminal" evidence="6">
    <location>
        <begin position="235"/>
        <end position="328"/>
    </location>
</feature>
<evidence type="ECO:0000259" key="5">
    <source>
        <dbReference type="Pfam" id="PF16403"/>
    </source>
</evidence>
<dbReference type="Gene3D" id="2.60.40.10">
    <property type="entry name" value="Immunoglobulins"/>
    <property type="match status" value="1"/>
</dbReference>
<dbReference type="PANTHER" id="PTHR22953">
    <property type="entry name" value="ACID PHOSPHATASE RELATED"/>
    <property type="match status" value="1"/>
</dbReference>
<accession>A0ABY7QZ04</accession>
<reference evidence="7 8" key="1">
    <citation type="submission" date="2023-06" db="EMBL/GenBank/DDBJ databases">
        <title>The Gram-positive Non-spore-bearing Anaerobic Bacilli of Human Feces.</title>
        <authorList>
            <person name="Eggerth A.H."/>
        </authorList>
    </citation>
    <scope>NUCLEOTIDE SEQUENCE [LARGE SCALE GENOMIC DNA]</scope>
    <source>
        <strain evidence="7 8">CBA3108</strain>
    </source>
</reference>
<evidence type="ECO:0000259" key="6">
    <source>
        <dbReference type="Pfam" id="PF16656"/>
    </source>
</evidence>
<keyword evidence="1 3" id="KW-0732">Signal</keyword>
<keyword evidence="8" id="KW-1185">Reference proteome</keyword>
<evidence type="ECO:0000256" key="3">
    <source>
        <dbReference type="SAM" id="SignalP"/>
    </source>
</evidence>
<feature type="compositionally biased region" description="Low complexity" evidence="2">
    <location>
        <begin position="743"/>
        <end position="803"/>
    </location>
</feature>
<gene>
    <name evidence="7" type="ORF">O6R08_09410</name>
</gene>